<dbReference type="PANTHER" id="PTHR47197">
    <property type="entry name" value="PROTEIN NIRF"/>
    <property type="match status" value="1"/>
</dbReference>
<dbReference type="Proteomes" id="UP000443353">
    <property type="component" value="Unassembled WGS sequence"/>
</dbReference>
<dbReference type="RefSeq" id="WP_160407723.1">
    <property type="nucleotide sequence ID" value="NZ_WSES01000002.1"/>
</dbReference>
<evidence type="ECO:0000313" key="2">
    <source>
        <dbReference type="EMBL" id="MVW59564.1"/>
    </source>
</evidence>
<dbReference type="InterPro" id="IPR051200">
    <property type="entry name" value="Host-pathogen_enzymatic-act"/>
</dbReference>
<keyword evidence="3" id="KW-1185">Reference proteome</keyword>
<name>A0A7X3FY83_9BURK</name>
<protein>
    <recommendedName>
        <fullName evidence="4">YncE family protein</fullName>
    </recommendedName>
</protein>
<dbReference type="InterPro" id="IPR015943">
    <property type="entry name" value="WD40/YVTN_repeat-like_dom_sf"/>
</dbReference>
<feature type="signal peptide" evidence="1">
    <location>
        <begin position="1"/>
        <end position="21"/>
    </location>
</feature>
<organism evidence="2 3">
    <name type="scientific">Massilia cellulosiltytica</name>
    <dbReference type="NCBI Taxonomy" id="2683234"/>
    <lineage>
        <taxon>Bacteria</taxon>
        <taxon>Pseudomonadati</taxon>
        <taxon>Pseudomonadota</taxon>
        <taxon>Betaproteobacteria</taxon>
        <taxon>Burkholderiales</taxon>
        <taxon>Oxalobacteraceae</taxon>
        <taxon>Telluria group</taxon>
        <taxon>Massilia</taxon>
    </lineage>
</organism>
<dbReference type="EMBL" id="WSES01000002">
    <property type="protein sequence ID" value="MVW59564.1"/>
    <property type="molecule type" value="Genomic_DNA"/>
</dbReference>
<dbReference type="PANTHER" id="PTHR47197:SF3">
    <property type="entry name" value="DIHYDRO-HEME D1 DEHYDROGENASE"/>
    <property type="match status" value="1"/>
</dbReference>
<dbReference type="AlphaFoldDB" id="A0A7X3FY83"/>
<reference evidence="2 3" key="1">
    <citation type="submission" date="2019-12" db="EMBL/GenBank/DDBJ databases">
        <authorList>
            <person name="Li C."/>
            <person name="Zhao J."/>
        </authorList>
    </citation>
    <scope>NUCLEOTIDE SEQUENCE [LARGE SCALE GENOMIC DNA]</scope>
    <source>
        <strain evidence="2 3">NEAU-DD11</strain>
    </source>
</reference>
<dbReference type="InterPro" id="IPR011048">
    <property type="entry name" value="Haem_d1_sf"/>
</dbReference>
<comment type="caution">
    <text evidence="2">The sequence shown here is derived from an EMBL/GenBank/DDBJ whole genome shotgun (WGS) entry which is preliminary data.</text>
</comment>
<evidence type="ECO:0000256" key="1">
    <source>
        <dbReference type="SAM" id="SignalP"/>
    </source>
</evidence>
<gene>
    <name evidence="2" type="ORF">GPY61_06445</name>
</gene>
<proteinExistence type="predicted"/>
<dbReference type="Gene3D" id="2.130.10.10">
    <property type="entry name" value="YVTN repeat-like/Quinoprotein amine dehydrogenase"/>
    <property type="match status" value="2"/>
</dbReference>
<keyword evidence="1" id="KW-0732">Signal</keyword>
<feature type="chain" id="PRO_5031214299" description="YncE family protein" evidence="1">
    <location>
        <begin position="22"/>
        <end position="368"/>
    </location>
</feature>
<evidence type="ECO:0000313" key="3">
    <source>
        <dbReference type="Proteomes" id="UP000443353"/>
    </source>
</evidence>
<dbReference type="SUPFAM" id="SSF51004">
    <property type="entry name" value="C-terminal (heme d1) domain of cytochrome cd1-nitrite reductase"/>
    <property type="match status" value="1"/>
</dbReference>
<sequence length="368" mass="39082">MLRSYLKIALAAGLACSIAHAAAPLDPYRQEAATVLPGTDTGWGALAFDAARSWLFMARHGDGMTVFDVRTRKVVADVAGTAGADSVALVPRYDRAYVAGTDGTLTTVALSTLTLVKWEQIASARVNAIFHEPSTDRVIAVAGSARQSSTLIALDPRTGKVIGRTVFDGSRMDRPAADGAGAVFAPLRDRNVLMKLAAADLRVEQTWPLGPCEQPVAVHYDEASRRVFVGCRGAHPVFVALDPATGKVVAALPIGQGVGGLVFDRDDRLVVTANGADAGMTVIRQVDPDRYALVETIATRPQARVLALDPATKALYTVAAGFTIAAPQPGQPAPAPTFHADSFTVLGYARMHQMTARERHDLEDEHEH</sequence>
<accession>A0A7X3FY83</accession>
<evidence type="ECO:0008006" key="4">
    <source>
        <dbReference type="Google" id="ProtNLM"/>
    </source>
</evidence>